<keyword evidence="4 7" id="KW-0812">Transmembrane</keyword>
<dbReference type="GO" id="GO:0016020">
    <property type="term" value="C:membrane"/>
    <property type="evidence" value="ECO:0007669"/>
    <property type="project" value="UniProtKB-SubCell"/>
</dbReference>
<dbReference type="InterPro" id="IPR009262">
    <property type="entry name" value="SLC35_F1/F2/F6"/>
</dbReference>
<evidence type="ECO:0000256" key="1">
    <source>
        <dbReference type="ARBA" id="ARBA00004141"/>
    </source>
</evidence>
<evidence type="ECO:0000256" key="4">
    <source>
        <dbReference type="ARBA" id="ARBA00022692"/>
    </source>
</evidence>
<proteinExistence type="inferred from homology"/>
<evidence type="ECO:0000313" key="8">
    <source>
        <dbReference type="EMBL" id="RVW48053.1"/>
    </source>
</evidence>
<comment type="caution">
    <text evidence="8">The sequence shown here is derived from an EMBL/GenBank/DDBJ whole genome shotgun (WGS) entry which is preliminary data.</text>
</comment>
<name>A0A438EJZ7_VITVI</name>
<accession>A0A438EJZ7</accession>
<dbReference type="EMBL" id="QGNW01001257">
    <property type="protein sequence ID" value="RVW48053.1"/>
    <property type="molecule type" value="Genomic_DNA"/>
</dbReference>
<feature type="transmembrane region" description="Helical" evidence="7">
    <location>
        <begin position="107"/>
        <end position="124"/>
    </location>
</feature>
<comment type="similarity">
    <text evidence="2">Belongs to the SLC35F solute transporter family.</text>
</comment>
<feature type="transmembrane region" description="Helical" evidence="7">
    <location>
        <begin position="74"/>
        <end position="95"/>
    </location>
</feature>
<keyword evidence="5 7" id="KW-1133">Transmembrane helix</keyword>
<sequence length="188" mass="22645">MMKMEDEEYPTSSNWSTGQFPRKYLQSSFNLNRKLTAMYAINCWWRGNEVLLRWKSNEFVLRWIRNERLLRMRVNVPLTQSFFAYLCLVLVFGTIRLGRRQNIRVSWIWYLFLGFVDVQGNYLVKKAYQYSSATSVTLLDWLDDTMGHDFHMDRSRHPIFHKAVLWCSPVCCRPCFSVSLRCWGGWWR</sequence>
<evidence type="ECO:0000256" key="7">
    <source>
        <dbReference type="SAM" id="Phobius"/>
    </source>
</evidence>
<evidence type="ECO:0000256" key="3">
    <source>
        <dbReference type="ARBA" id="ARBA00022448"/>
    </source>
</evidence>
<dbReference type="InterPro" id="IPR052221">
    <property type="entry name" value="SLC35F_Transporter"/>
</dbReference>
<organism evidence="8 9">
    <name type="scientific">Vitis vinifera</name>
    <name type="common">Grape</name>
    <dbReference type="NCBI Taxonomy" id="29760"/>
    <lineage>
        <taxon>Eukaryota</taxon>
        <taxon>Viridiplantae</taxon>
        <taxon>Streptophyta</taxon>
        <taxon>Embryophyta</taxon>
        <taxon>Tracheophyta</taxon>
        <taxon>Spermatophyta</taxon>
        <taxon>Magnoliopsida</taxon>
        <taxon>eudicotyledons</taxon>
        <taxon>Gunneridae</taxon>
        <taxon>Pentapetalae</taxon>
        <taxon>rosids</taxon>
        <taxon>Vitales</taxon>
        <taxon>Vitaceae</taxon>
        <taxon>Viteae</taxon>
        <taxon>Vitis</taxon>
    </lineage>
</organism>
<keyword evidence="6 7" id="KW-0472">Membrane</keyword>
<gene>
    <name evidence="8" type="ORF">CK203_073425</name>
</gene>
<evidence type="ECO:0000313" key="9">
    <source>
        <dbReference type="Proteomes" id="UP000288805"/>
    </source>
</evidence>
<dbReference type="GO" id="GO:0022857">
    <property type="term" value="F:transmembrane transporter activity"/>
    <property type="evidence" value="ECO:0007669"/>
    <property type="project" value="InterPro"/>
</dbReference>
<dbReference type="PANTHER" id="PTHR14233">
    <property type="entry name" value="DUF914-RELATED"/>
    <property type="match status" value="1"/>
</dbReference>
<dbReference type="PANTHER" id="PTHR14233:SF18">
    <property type="entry name" value="OS05G0444300 PROTEIN"/>
    <property type="match status" value="1"/>
</dbReference>
<keyword evidence="3" id="KW-0813">Transport</keyword>
<comment type="subcellular location">
    <subcellularLocation>
        <location evidence="1">Membrane</location>
        <topology evidence="1">Multi-pass membrane protein</topology>
    </subcellularLocation>
</comment>
<dbReference type="Pfam" id="PF06027">
    <property type="entry name" value="SLC35F"/>
    <property type="match status" value="1"/>
</dbReference>
<evidence type="ECO:0000256" key="5">
    <source>
        <dbReference type="ARBA" id="ARBA00022989"/>
    </source>
</evidence>
<evidence type="ECO:0000256" key="6">
    <source>
        <dbReference type="ARBA" id="ARBA00023136"/>
    </source>
</evidence>
<dbReference type="Proteomes" id="UP000288805">
    <property type="component" value="Unassembled WGS sequence"/>
</dbReference>
<dbReference type="AlphaFoldDB" id="A0A438EJZ7"/>
<evidence type="ECO:0000256" key="2">
    <source>
        <dbReference type="ARBA" id="ARBA00007863"/>
    </source>
</evidence>
<reference evidence="8 9" key="1">
    <citation type="journal article" date="2018" name="PLoS Genet.">
        <title>Population sequencing reveals clonal diversity and ancestral inbreeding in the grapevine cultivar Chardonnay.</title>
        <authorList>
            <person name="Roach M.J."/>
            <person name="Johnson D.L."/>
            <person name="Bohlmann J."/>
            <person name="van Vuuren H.J."/>
            <person name="Jones S.J."/>
            <person name="Pretorius I.S."/>
            <person name="Schmidt S.A."/>
            <person name="Borneman A.R."/>
        </authorList>
    </citation>
    <scope>NUCLEOTIDE SEQUENCE [LARGE SCALE GENOMIC DNA]</scope>
    <source>
        <strain evidence="9">cv. Chardonnay</strain>
        <tissue evidence="8">Leaf</tissue>
    </source>
</reference>
<protein>
    <submittedName>
        <fullName evidence="8">Uncharacterized protein</fullName>
    </submittedName>
</protein>